<keyword evidence="2" id="KW-0812">Transmembrane</keyword>
<dbReference type="GO" id="GO:0017056">
    <property type="term" value="F:structural constituent of nuclear pore"/>
    <property type="evidence" value="ECO:0007669"/>
    <property type="project" value="EnsemblFungi"/>
</dbReference>
<accession>G0VGQ8</accession>
<dbReference type="GO" id="GO:0005641">
    <property type="term" value="C:nuclear envelope lumen"/>
    <property type="evidence" value="ECO:0007669"/>
    <property type="project" value="EnsemblFungi"/>
</dbReference>
<dbReference type="STRING" id="1064592.G0VGQ8"/>
<dbReference type="GeneID" id="96904327"/>
<dbReference type="InterPro" id="IPR056540">
    <property type="entry name" value="TMD_POM152"/>
</dbReference>
<sequence length="1327" mass="149764">MENRYNIFNDTPRGDHWIGASPGRTRSQRSTSPSQSEATIRSRLFTPETYNDEKQRNKDAYTTEKKFPTKDLLYNKDTNIDVSKLPLISTEVIEVSKQRSLTVLFFVLIQCYKLYDLILLKSNLPVTGLLFKNSRFNFVTKYIVIDSLFFFILPNFNIPKLTFRKWIVYLQVIIMASITIFLSTEHEFIFISLIIANWRKLYAKELSVTGSSVNHHRLIDSSTHFKGALTIKILPENTAMLNPLHDSFCLPMDTSLMPISSVNVPIRLNSTSEIKLIQLEYRDLYSNMIELRNLTRNDFATIDDPTTLISKDKNLLLSDSDKGTTIRYLNLPLNDIGFYQIKKIIDSKGLSLKIFKSHLIVPHCPIASVSGDTIKDKCVGDSDAIIIELQGVPPMTLEYSKLINDQKSTFTDSNLQPEYFHSPLQGNTKKSVFTNSEISDLQWGRSHPVKIDLKSLIKVQGQYTYKVDKLIDSLGNVMDFSALSEELLTKFEVAYKFYSHGIPKASLRDDFDAKSPTKRSIIIDFENSNDWKNDIPYEAALAFTNSQGKKEVLKNVSTNSLSYKFAAELPGAYHLENVNSNFCPGVVVGKTDVLVTKQIPPTLEVKSSPIIDQCVGQVGLNFALNFNGVPPYYYVAKIYKIDSENKKEKKLYDTKRFTSNGARNQYNFNPTSEGDYEIVFDQLSNNLFREPISLQPSEDYTFRTSMRVKPSASVKLRNQIELCLGDQTDIPIVFKGEAPFTLSYDILETSSNRKTEFKLDNIMSNEYKIKTSSFNVGGDYILSLVSVKDASGCSVGLSEPDARIKVRRDIPSASFNLFENVNEVEIKQGSTAEIPIKLAGEGPFLLSYEHLDFDGNFIGKHETSFPSNYKPVLQVRKEGLYKLTGMKDSSCKGSIQSDDSYFKVTFLGKPSFVVQENNKVSKLSKFTFQKEEVCQDTETVVDLALSGSPPFILKYDILSPSGELFTNKIQVATKYATLKFPNMEPGEYIATIKGLYDANYNEEDMKTTNYLGLDVIVKQYVHALPQVLFNEQGKMYRACSTNTDDIALLEPIGLNFPRGQGPFSLTFSIYHESTSRADQVTLDEVTESNFPFQKLYENLKLGNHQVVLEKVVDSNGCVNDLIGAEGNQVSISITDAPKMHLLEPTAAYCVGDYVTYQLNGVAPFTIRYEFNGVQLRSKEHSSQFVRLASEAGTIMINSLQDSTSLCMVNFTKSGMETEFQKLQLDIHPIPSVTVSQGDYQIEDIHEGDQAEVVFSFEGTPPFSLTYVRTEDKDGNGSKKRSRVVETHKVTDIYDYEYRVATSLQGTYEAIEVSDAFCFAKNDAFFTT</sequence>
<evidence type="ECO:0000259" key="4">
    <source>
        <dbReference type="Pfam" id="PF24097"/>
    </source>
</evidence>
<evidence type="ECO:0000313" key="8">
    <source>
        <dbReference type="EMBL" id="CCC70679.1"/>
    </source>
</evidence>
<feature type="transmembrane region" description="Helical" evidence="2">
    <location>
        <begin position="101"/>
        <end position="118"/>
    </location>
</feature>
<dbReference type="InParanoid" id="G0VGQ8"/>
<dbReference type="GO" id="GO:0070762">
    <property type="term" value="C:nuclear pore transmembrane ring"/>
    <property type="evidence" value="ECO:0007669"/>
    <property type="project" value="EnsemblFungi"/>
</dbReference>
<dbReference type="RefSeq" id="XP_003677034.1">
    <property type="nucleotide sequence ID" value="XM_003676986.1"/>
</dbReference>
<keyword evidence="2" id="KW-1133">Transmembrane helix</keyword>
<feature type="domain" description="Nucleoporin POM152 immunoglobulin-like" evidence="3">
    <location>
        <begin position="936"/>
        <end position="1009"/>
    </location>
</feature>
<dbReference type="InterPro" id="IPR037701">
    <property type="entry name" value="Pom152"/>
</dbReference>
<proteinExistence type="predicted"/>
<name>G0VGQ8_NAUCA</name>
<dbReference type="InterPro" id="IPR056541">
    <property type="entry name" value="Ig-like_POM152"/>
</dbReference>
<feature type="compositionally biased region" description="Low complexity" evidence="1">
    <location>
        <begin position="21"/>
        <end position="36"/>
    </location>
</feature>
<feature type="domain" description="Nucleoporin POM152 immunoglobulin-like" evidence="3">
    <location>
        <begin position="598"/>
        <end position="708"/>
    </location>
</feature>
<dbReference type="OrthoDB" id="5529162at2759"/>
<dbReference type="Pfam" id="PF24097">
    <property type="entry name" value="TMD_POM152"/>
    <property type="match status" value="1"/>
</dbReference>
<feature type="transmembrane region" description="Helical" evidence="2">
    <location>
        <begin position="138"/>
        <end position="154"/>
    </location>
</feature>
<feature type="domain" description="Nucleoporin POM152 N-terminal transmembrane" evidence="4">
    <location>
        <begin position="95"/>
        <end position="185"/>
    </location>
</feature>
<dbReference type="GO" id="GO:0006999">
    <property type="term" value="P:nuclear pore organization"/>
    <property type="evidence" value="ECO:0007669"/>
    <property type="project" value="EnsemblFungi"/>
</dbReference>
<dbReference type="FunCoup" id="G0VGQ8">
    <property type="interactions" value="124"/>
</dbReference>
<evidence type="ECO:0000259" key="6">
    <source>
        <dbReference type="Pfam" id="PF24519"/>
    </source>
</evidence>
<dbReference type="HOGENOM" id="CLU_002415_0_0_1"/>
<organism evidence="8 9">
    <name type="scientific">Naumovozyma castellii</name>
    <name type="common">Yeast</name>
    <name type="synonym">Saccharomyces castellii</name>
    <dbReference type="NCBI Taxonomy" id="27288"/>
    <lineage>
        <taxon>Eukaryota</taxon>
        <taxon>Fungi</taxon>
        <taxon>Dikarya</taxon>
        <taxon>Ascomycota</taxon>
        <taxon>Saccharomycotina</taxon>
        <taxon>Saccharomycetes</taxon>
        <taxon>Saccharomycetales</taxon>
        <taxon>Saccharomycetaceae</taxon>
        <taxon>Naumovozyma</taxon>
    </lineage>
</organism>
<evidence type="ECO:0000259" key="5">
    <source>
        <dbReference type="Pfam" id="PF24312"/>
    </source>
</evidence>
<dbReference type="eggNOG" id="ENOG502QQ5B">
    <property type="taxonomic scope" value="Eukaryota"/>
</dbReference>
<keyword evidence="2" id="KW-0472">Membrane</keyword>
<evidence type="ECO:0000256" key="2">
    <source>
        <dbReference type="SAM" id="Phobius"/>
    </source>
</evidence>
<evidence type="ECO:0000259" key="3">
    <source>
        <dbReference type="Pfam" id="PF23664"/>
    </source>
</evidence>
<feature type="domain" description="Nucleoporin POM152 first Ig-like" evidence="6">
    <location>
        <begin position="238"/>
        <end position="361"/>
    </location>
</feature>
<dbReference type="OMA" id="DRSNCKR"/>
<dbReference type="GO" id="GO:0043495">
    <property type="term" value="F:protein-membrane adaptor activity"/>
    <property type="evidence" value="ECO:0007669"/>
    <property type="project" value="EnsemblFungi"/>
</dbReference>
<feature type="domain" description="Nucleoporin POM152 ninth Ig-like" evidence="7">
    <location>
        <begin position="1138"/>
        <end position="1209"/>
    </location>
</feature>
<dbReference type="GO" id="GO:0030474">
    <property type="term" value="P:spindle pole body duplication"/>
    <property type="evidence" value="ECO:0007669"/>
    <property type="project" value="EnsemblFungi"/>
</dbReference>
<gene>
    <name evidence="8" type="primary">NCAS0F01950</name>
    <name evidence="8" type="ordered locus">NCAS_0F01950</name>
</gene>
<dbReference type="KEGG" id="ncs:NCAS_0F01950"/>
<dbReference type="PANTHER" id="PTHR28206">
    <property type="entry name" value="NUCLEOPORIN POM152"/>
    <property type="match status" value="1"/>
</dbReference>
<dbReference type="InterPro" id="IPR056544">
    <property type="entry name" value="Ig_POM152"/>
</dbReference>
<dbReference type="EMBL" id="HE576757">
    <property type="protein sequence ID" value="CCC70679.1"/>
    <property type="molecule type" value="Genomic_DNA"/>
</dbReference>
<dbReference type="InterPro" id="IPR056542">
    <property type="entry name" value="Ig-like_POM152_1st"/>
</dbReference>
<dbReference type="Pfam" id="PF24527">
    <property type="entry name" value="Ig-like_Pom152_9"/>
    <property type="match status" value="1"/>
</dbReference>
<dbReference type="GO" id="GO:0006606">
    <property type="term" value="P:protein import into nucleus"/>
    <property type="evidence" value="ECO:0007669"/>
    <property type="project" value="EnsemblFungi"/>
</dbReference>
<keyword evidence="9" id="KW-1185">Reference proteome</keyword>
<evidence type="ECO:0000259" key="7">
    <source>
        <dbReference type="Pfam" id="PF24527"/>
    </source>
</evidence>
<protein>
    <recommendedName>
        <fullName evidence="10">Nucleoporin POM152</fullName>
    </recommendedName>
</protein>
<feature type="region of interest" description="Disordered" evidence="1">
    <location>
        <begin position="1"/>
        <end position="47"/>
    </location>
</feature>
<dbReference type="InterPro" id="IPR056543">
    <property type="entry name" value="Ig-like_POM152_9th"/>
</dbReference>
<evidence type="ECO:0000313" key="9">
    <source>
        <dbReference type="Proteomes" id="UP000001640"/>
    </source>
</evidence>
<reference key="2">
    <citation type="submission" date="2011-08" db="EMBL/GenBank/DDBJ databases">
        <title>Genome sequence of Naumovozyma castellii.</title>
        <authorList>
            <person name="Gordon J.L."/>
            <person name="Armisen D."/>
            <person name="Proux-Wera E."/>
            <person name="OhEigeartaigh S.S."/>
            <person name="Byrne K.P."/>
            <person name="Wolfe K.H."/>
        </authorList>
    </citation>
    <scope>NUCLEOTIDE SEQUENCE</scope>
    <source>
        <strain>Type strain:CBS 4309</strain>
    </source>
</reference>
<dbReference type="Pfam" id="PF24312">
    <property type="entry name" value="Ig-like_POM152"/>
    <property type="match status" value="1"/>
</dbReference>
<dbReference type="Proteomes" id="UP000001640">
    <property type="component" value="Chromosome 6"/>
</dbReference>
<evidence type="ECO:0008006" key="10">
    <source>
        <dbReference type="Google" id="ProtNLM"/>
    </source>
</evidence>
<feature type="domain" description="Nucleoporin POM152 Ig-like" evidence="5">
    <location>
        <begin position="811"/>
        <end position="900"/>
    </location>
</feature>
<feature type="transmembrane region" description="Helical" evidence="2">
    <location>
        <begin position="166"/>
        <end position="184"/>
    </location>
</feature>
<evidence type="ECO:0000256" key="1">
    <source>
        <dbReference type="SAM" id="MobiDB-lite"/>
    </source>
</evidence>
<dbReference type="PANTHER" id="PTHR28206:SF1">
    <property type="entry name" value="NUCLEOPORIN POM152"/>
    <property type="match status" value="1"/>
</dbReference>
<reference evidence="8 9" key="1">
    <citation type="journal article" date="2011" name="Proc. Natl. Acad. Sci. U.S.A.">
        <title>Evolutionary erosion of yeast sex chromosomes by mating-type switching accidents.</title>
        <authorList>
            <person name="Gordon J.L."/>
            <person name="Armisen D."/>
            <person name="Proux-Wera E."/>
            <person name="Oheigeartaigh S.S."/>
            <person name="Byrne K.P."/>
            <person name="Wolfe K.H."/>
        </authorList>
    </citation>
    <scope>NUCLEOTIDE SEQUENCE [LARGE SCALE GENOMIC DNA]</scope>
    <source>
        <strain evidence="9">ATCC 76901 / BCRC 22586 / CBS 4309 / NBRC 1992 / NRRL Y-12630</strain>
    </source>
</reference>
<dbReference type="Pfam" id="PF24519">
    <property type="entry name" value="Ig-like_Pom152_1"/>
    <property type="match status" value="1"/>
</dbReference>
<dbReference type="Pfam" id="PF23664">
    <property type="entry name" value="Ig_Pom152"/>
    <property type="match status" value="2"/>
</dbReference>